<proteinExistence type="predicted"/>
<keyword evidence="2" id="KW-1185">Reference proteome</keyword>
<organism evidence="1 2">
    <name type="scientific">Durusdinium trenchii</name>
    <dbReference type="NCBI Taxonomy" id="1381693"/>
    <lineage>
        <taxon>Eukaryota</taxon>
        <taxon>Sar</taxon>
        <taxon>Alveolata</taxon>
        <taxon>Dinophyceae</taxon>
        <taxon>Suessiales</taxon>
        <taxon>Symbiodiniaceae</taxon>
        <taxon>Durusdinium</taxon>
    </lineage>
</organism>
<sequence>MLPTLPALQPDEERPPEGEDAELLYRLTSDLQRYTRIDERLNAARLQLSGVENACHPDDRRALDVLMVALTAACQKQRERLQETTAVFDRMRDHARDADNCGSPCASWSFMGVKVCLQAWKRLHSSGRCNRLWDAVQNGRVTPPMDLRFLKQPRAKVAGETATARVTSFLQSIYESVAETLPDIRDDGVITSLTVGAEVLQDEYAESLSEDGRKALAAKLALTAGPGSRKKARKRKFGLELHLERHPDCPSSTQEVRFLPPGVMRDYWEMMRGMDQTKGVAFSLFWRTWLVEFPHLRFRPASLHSQCASRGYLSEAVPVSLQGIGGPGLEASEIRDDYWKLQLGEEHPRDIVLRCDFGGGRVCTEADRMMLDRVRRFDPQPNELKLLAVGLDEVGVDKFDKQSVRFHRNVVPEGGLEKFILHTYKSEAALLELASWLETTFPPDNRPMQVASMDAELPEGFQFQFRTDADSLPGVERISVMLPEATVLDSVYVELPKLTGDLLAPFSVGYVKGWRRCSAFLSVCIAIRELQVDLDEVPQNFKAVSRRGMRYFLTRDIIARGAFNQAFTSAQGSTEVKLFVARLCADWDAQSDKMRKAWSMKDGNAIHVCCGIFLHMLEVLQQKAPSSEFAGFADSLMKVFMCGIMDAELTHIAESSVPPADLMAVGAFRDKVKSYETRVAMEREDRVRELAEKVHKATFDQLEIQIQSDLNIIRAQRPTQAAADMETLLDMKYLKARQQTLSLQKGMEFTKELMLNNCRLALLPESEKVTTLLPEFNKFIAEKNASGQVYIVAAIDATVWSQNENVTDMIQMLANVCSTGSTCIGFIQLPLFHTQTTLPALLKRKRLIEDTLLKFDVDFTTGLTLLFQKDSTRASTDKRTPSQPCLVCAVGKAGNKWLEQSQKGVNFHASIVKDLLEGMTLNDEDLCVYMEFGQACAQRRINGERPCVVYFGASREQSHVHMRPMLEANFFKYWDDLSTSPSKTRPRVETSSGQITGLSLLSCDAAGQPRFPDHILERIPSNDPHHKALVKMKEEFLKEFPQQRKASGVATTASPRVSGDCDFSIDDGKEPLSVERVVDLLLVTLAGRHGRPTVVVDKSFAVWIGNESSEQLTISGLELLGFNTGNFETKICTAKRDSGGLPWRFQSDLDLIVVDKRITPWCKYFHKLATTQGLGDISVHNHEVRPKLRPVDPCMESMLHQIGPNQF</sequence>
<gene>
    <name evidence="1" type="ORF">CCMP2556_LOCUS10128</name>
</gene>
<evidence type="ECO:0000313" key="1">
    <source>
        <dbReference type="EMBL" id="CAK9010582.1"/>
    </source>
</evidence>
<comment type="caution">
    <text evidence="1">The sequence shown here is derived from an EMBL/GenBank/DDBJ whole genome shotgun (WGS) entry which is preliminary data.</text>
</comment>
<dbReference type="Proteomes" id="UP001642484">
    <property type="component" value="Unassembled WGS sequence"/>
</dbReference>
<protein>
    <submittedName>
        <fullName evidence="1">Uncharacterized protein</fullName>
    </submittedName>
</protein>
<evidence type="ECO:0000313" key="2">
    <source>
        <dbReference type="Proteomes" id="UP001642484"/>
    </source>
</evidence>
<dbReference type="EMBL" id="CAXAMN010004669">
    <property type="protein sequence ID" value="CAK9010582.1"/>
    <property type="molecule type" value="Genomic_DNA"/>
</dbReference>
<reference evidence="1 2" key="1">
    <citation type="submission" date="2024-02" db="EMBL/GenBank/DDBJ databases">
        <authorList>
            <person name="Chen Y."/>
            <person name="Shah S."/>
            <person name="Dougan E. K."/>
            <person name="Thang M."/>
            <person name="Chan C."/>
        </authorList>
    </citation>
    <scope>NUCLEOTIDE SEQUENCE [LARGE SCALE GENOMIC DNA]</scope>
</reference>
<name>A0ABP0J8G5_9DINO</name>
<accession>A0ABP0J8G5</accession>